<feature type="transmembrane region" description="Helical" evidence="6">
    <location>
        <begin position="390"/>
        <end position="413"/>
    </location>
</feature>
<evidence type="ECO:0000259" key="7">
    <source>
        <dbReference type="SMART" id="SM00563"/>
    </source>
</evidence>
<feature type="transmembrane region" description="Helical" evidence="6">
    <location>
        <begin position="273"/>
        <end position="291"/>
    </location>
</feature>
<reference evidence="8 9" key="1">
    <citation type="submission" date="2017-10" db="EMBL/GenBank/DDBJ databases">
        <title>Paenichitinophaga pekingensis gen. nov., sp. nov., isolated from activated sludge.</title>
        <authorList>
            <person name="Jin D."/>
            <person name="Kong X."/>
            <person name="Deng Y."/>
            <person name="Bai Z."/>
        </authorList>
    </citation>
    <scope>NUCLEOTIDE SEQUENCE [LARGE SCALE GENOMIC DNA]</scope>
    <source>
        <strain evidence="8 9">13</strain>
    </source>
</reference>
<evidence type="ECO:0000256" key="5">
    <source>
        <dbReference type="ARBA" id="ARBA00023136"/>
    </source>
</evidence>
<name>A0A291QUQ7_9BACT</name>
<dbReference type="KEGG" id="cbae:COR50_10735"/>
<dbReference type="Gene3D" id="1.20.1640.10">
    <property type="entry name" value="Multidrug efflux transporter AcrB transmembrane domain"/>
    <property type="match status" value="2"/>
</dbReference>
<dbReference type="InterPro" id="IPR004869">
    <property type="entry name" value="MMPL_dom"/>
</dbReference>
<dbReference type="Proteomes" id="UP000220133">
    <property type="component" value="Chromosome"/>
</dbReference>
<dbReference type="SUPFAM" id="SSF69593">
    <property type="entry name" value="Glycerol-3-phosphate (1)-acyltransferase"/>
    <property type="match status" value="1"/>
</dbReference>
<feature type="transmembrane region" description="Helical" evidence="6">
    <location>
        <begin position="448"/>
        <end position="469"/>
    </location>
</feature>
<gene>
    <name evidence="8" type="ORF">COR50_10735</name>
</gene>
<dbReference type="PANTHER" id="PTHR33406:SF13">
    <property type="entry name" value="MEMBRANE PROTEIN YDFJ"/>
    <property type="match status" value="1"/>
</dbReference>
<dbReference type="InterPro" id="IPR002123">
    <property type="entry name" value="Plipid/glycerol_acylTrfase"/>
</dbReference>
<dbReference type="Pfam" id="PF13649">
    <property type="entry name" value="Methyltransf_25"/>
    <property type="match status" value="1"/>
</dbReference>
<evidence type="ECO:0000313" key="8">
    <source>
        <dbReference type="EMBL" id="ATL47603.1"/>
    </source>
</evidence>
<dbReference type="SUPFAM" id="SSF82866">
    <property type="entry name" value="Multidrug efflux transporter AcrB transmembrane domain"/>
    <property type="match status" value="2"/>
</dbReference>
<dbReference type="InterPro" id="IPR029063">
    <property type="entry name" value="SAM-dependent_MTases_sf"/>
</dbReference>
<organism evidence="8 9">
    <name type="scientific">Chitinophaga caeni</name>
    <dbReference type="NCBI Taxonomy" id="2029983"/>
    <lineage>
        <taxon>Bacteria</taxon>
        <taxon>Pseudomonadati</taxon>
        <taxon>Bacteroidota</taxon>
        <taxon>Chitinophagia</taxon>
        <taxon>Chitinophagales</taxon>
        <taxon>Chitinophagaceae</taxon>
        <taxon>Chitinophaga</taxon>
    </lineage>
</organism>
<keyword evidence="8" id="KW-0808">Transferase</keyword>
<dbReference type="CDD" id="cd02440">
    <property type="entry name" value="AdoMet_MTases"/>
    <property type="match status" value="1"/>
</dbReference>
<sequence length="1295" mass="146360">MGNIFIAIYNFFAARKWLLWLFTVGLFAFVAFFATRLKLEEDITKILPRDRKIEHLQQFLQNTKFADKLAIMISAKGDSSIANADSLTVFADAFVAATQDSALAPYITKIQAQSDDASMLEIMQAIQDDLPVYLDSADYAKMDTLISPATVHTSLENDFNLLISPAGMMVKKIIQVDPVGLSWIGIKKLRELQYDDHFELYNNYIVTKDHQHLLLFITPKYAPNQTGKNKLFLERLDEQVATLQALHPSVVLRYFGATAVSVGNALQLQKDTILTQGITILLLVVLIALFFRKKRAPVLVMLPVLFGGGFALAMIYFIQGTLSVIALGAGCVVLGIAVNYSLHVFNHYRHLPDARKVIRDLATPMTVGSFTTVGGFLCLQFVKSPMLKDIGLFAAFSLIGAALFSLVILPHFIVPARHRQTGASVNNKTHKDNWLDRWASYKPEKNKWLVGGIFVLTIIFCFTAGKVQFEDNMMRMNYMPKHLIASEKLLNEINSFTAQSVYIISKGKNLDEALANRESILPKIGQLQKDSAIFQVSGVGNLLLSSEKQAERLNRWNAYWTASKRDSLIKNVTSQGQVFGFKPTAFQQFERWLNKDFQQVEAANSPLLSGGFLSDFVNEKDGQTTLVTILKVAPDQKDKVYEVLDGDPQNIIFDKQYTANRLAEVVRDEFNSIAWMTSLLVFIALLLSYGRIELALITFIPMVISWVWILGIMGLFGIKFNIVNIILSTFIFGLGDDYSIFTMDGLLQEYKTGGKHVSSFKSSIFLSAITTILGLGVLIFAQHPSLRSIALIAIIGIGCVVITSQVLIPLFFNWLITNRVKKGKAPWKLSSYAKSVFSLSYFAVGSMFMTLLGWILLKWNPWKGEKSRYYYHLWLSRLTWSTLHIMTNVKKKVINEPGEDFKKPAIIISNHQSFLDILISTGLSPKIILLTNQWVWNSPVFGKVVQMAEYYPVADGVEGAIDLLKQKIDAGYSVVIYPEGTRSESTSIGRFHKGAFYLAEQLQVDILPVVIHGTAYTMSKNDFLLKDGYVTEQYLPRIHPDDKTWGETYSARTKSISKYFKQAYKDLALQMEAPKYFREQLIYNYIYKGPILEWYMRVKTKLEDNYSLFNQLVPRSGKIMDIGCGYGFMAYMLHWVSPGRIITGVDYDEDKIATANHAYLKNEHINFIHADIMDLSFEKQDCFILSDVFHYLNNEQQEILLNKCLEHLLPGGIIILRDGDASKEKMHNRTRLTELFSTKILGFNKSMPHGLNFVTSKELSDMLQKAGATFEIAQQSKITSNIVFIIKHSSIKHHA</sequence>
<feature type="transmembrane region" description="Helical" evidence="6">
    <location>
        <begin position="836"/>
        <end position="857"/>
    </location>
</feature>
<evidence type="ECO:0000256" key="3">
    <source>
        <dbReference type="ARBA" id="ARBA00022692"/>
    </source>
</evidence>
<keyword evidence="8" id="KW-0012">Acyltransferase</keyword>
<dbReference type="PANTHER" id="PTHR33406">
    <property type="entry name" value="MEMBRANE PROTEIN MJ1562-RELATED"/>
    <property type="match status" value="1"/>
</dbReference>
<dbReference type="Pfam" id="PF01553">
    <property type="entry name" value="Acyltransferase"/>
    <property type="match status" value="1"/>
</dbReference>
<dbReference type="InterPro" id="IPR041698">
    <property type="entry name" value="Methyltransf_25"/>
</dbReference>
<dbReference type="CDD" id="cd07989">
    <property type="entry name" value="LPLAT_AGPAT-like"/>
    <property type="match status" value="1"/>
</dbReference>
<feature type="transmembrane region" description="Helical" evidence="6">
    <location>
        <begin position="695"/>
        <end position="718"/>
    </location>
</feature>
<evidence type="ECO:0000256" key="6">
    <source>
        <dbReference type="SAM" id="Phobius"/>
    </source>
</evidence>
<feature type="transmembrane region" description="Helical" evidence="6">
    <location>
        <begin position="324"/>
        <end position="345"/>
    </location>
</feature>
<dbReference type="Gene3D" id="3.40.50.150">
    <property type="entry name" value="Vaccinia Virus protein VP39"/>
    <property type="match status" value="1"/>
</dbReference>
<evidence type="ECO:0000256" key="4">
    <source>
        <dbReference type="ARBA" id="ARBA00022989"/>
    </source>
</evidence>
<feature type="transmembrane region" description="Helical" evidence="6">
    <location>
        <begin position="788"/>
        <end position="816"/>
    </location>
</feature>
<evidence type="ECO:0000256" key="1">
    <source>
        <dbReference type="ARBA" id="ARBA00004651"/>
    </source>
</evidence>
<dbReference type="OrthoDB" id="9803035at2"/>
<dbReference type="SMART" id="SM00563">
    <property type="entry name" value="PlsC"/>
    <property type="match status" value="1"/>
</dbReference>
<feature type="transmembrane region" description="Helical" evidence="6">
    <location>
        <begin position="298"/>
        <end position="318"/>
    </location>
</feature>
<dbReference type="InterPro" id="IPR050545">
    <property type="entry name" value="Mycobact_MmpL"/>
</dbReference>
<feature type="transmembrane region" description="Helical" evidence="6">
    <location>
        <begin position="17"/>
        <end position="35"/>
    </location>
</feature>
<evidence type="ECO:0000256" key="2">
    <source>
        <dbReference type="ARBA" id="ARBA00022475"/>
    </source>
</evidence>
<dbReference type="GO" id="GO:0005886">
    <property type="term" value="C:plasma membrane"/>
    <property type="evidence" value="ECO:0007669"/>
    <property type="project" value="UniProtKB-SubCell"/>
</dbReference>
<keyword evidence="5 6" id="KW-0472">Membrane</keyword>
<proteinExistence type="predicted"/>
<dbReference type="RefSeq" id="WP_098193980.1">
    <property type="nucleotide sequence ID" value="NZ_CP023777.1"/>
</dbReference>
<feature type="transmembrane region" description="Helical" evidence="6">
    <location>
        <begin position="763"/>
        <end position="781"/>
    </location>
</feature>
<dbReference type="Pfam" id="PF03176">
    <property type="entry name" value="MMPL"/>
    <property type="match status" value="2"/>
</dbReference>
<dbReference type="SUPFAM" id="SSF53335">
    <property type="entry name" value="S-adenosyl-L-methionine-dependent methyltransferases"/>
    <property type="match status" value="1"/>
</dbReference>
<comment type="subcellular location">
    <subcellularLocation>
        <location evidence="1">Cell membrane</location>
        <topology evidence="1">Multi-pass membrane protein</topology>
    </subcellularLocation>
</comment>
<feature type="domain" description="Phospholipid/glycerol acyltransferase" evidence="7">
    <location>
        <begin position="905"/>
        <end position="1014"/>
    </location>
</feature>
<evidence type="ECO:0000313" key="9">
    <source>
        <dbReference type="Proteomes" id="UP000220133"/>
    </source>
</evidence>
<keyword evidence="3 6" id="KW-0812">Transmembrane</keyword>
<protein>
    <submittedName>
        <fullName evidence="8">Glycerol acyltransferase</fullName>
    </submittedName>
</protein>
<dbReference type="EMBL" id="CP023777">
    <property type="protein sequence ID" value="ATL47603.1"/>
    <property type="molecule type" value="Genomic_DNA"/>
</dbReference>
<keyword evidence="2" id="KW-1003">Cell membrane</keyword>
<dbReference type="GO" id="GO:0016746">
    <property type="term" value="F:acyltransferase activity"/>
    <property type="evidence" value="ECO:0007669"/>
    <property type="project" value="UniProtKB-KW"/>
</dbReference>
<accession>A0A291QUQ7</accession>
<keyword evidence="9" id="KW-1185">Reference proteome</keyword>
<keyword evidence="4 6" id="KW-1133">Transmembrane helix</keyword>
<feature type="transmembrane region" description="Helical" evidence="6">
    <location>
        <begin position="670"/>
        <end position="689"/>
    </location>
</feature>